<dbReference type="SUPFAM" id="SSF88723">
    <property type="entry name" value="PIN domain-like"/>
    <property type="match status" value="1"/>
</dbReference>
<dbReference type="EMBL" id="CP121472">
    <property type="protein sequence ID" value="WPL15753.1"/>
    <property type="molecule type" value="Genomic_DNA"/>
</dbReference>
<dbReference type="PANTHER" id="PTHR33653">
    <property type="entry name" value="RIBONUCLEASE VAPC2"/>
    <property type="match status" value="1"/>
</dbReference>
<dbReference type="Gene3D" id="3.40.50.1010">
    <property type="entry name" value="5'-nuclease"/>
    <property type="match status" value="1"/>
</dbReference>
<dbReference type="InterPro" id="IPR029060">
    <property type="entry name" value="PIN-like_dom_sf"/>
</dbReference>
<feature type="domain" description="PIN" evidence="9">
    <location>
        <begin position="4"/>
        <end position="126"/>
    </location>
</feature>
<evidence type="ECO:0000256" key="8">
    <source>
        <dbReference type="HAMAP-Rule" id="MF_00265"/>
    </source>
</evidence>
<dbReference type="GO" id="GO:0004519">
    <property type="term" value="F:endonuclease activity"/>
    <property type="evidence" value="ECO:0007669"/>
    <property type="project" value="UniProtKB-KW"/>
</dbReference>
<evidence type="ECO:0000256" key="5">
    <source>
        <dbReference type="ARBA" id="ARBA00022801"/>
    </source>
</evidence>
<name>A0ABZ0S520_9GAMM</name>
<comment type="function">
    <text evidence="8">Toxic component of a toxin-antitoxin (TA) system. An RNase.</text>
</comment>
<keyword evidence="2 8" id="KW-1277">Toxin-antitoxin system</keyword>
<evidence type="ECO:0000256" key="1">
    <source>
        <dbReference type="ARBA" id="ARBA00001946"/>
    </source>
</evidence>
<keyword evidence="5 8" id="KW-0378">Hydrolase</keyword>
<dbReference type="EC" id="3.1.-.-" evidence="8"/>
<accession>A0ABZ0S520</accession>
<organism evidence="10 11">
    <name type="scientific">Thiorhodovibrio winogradskyi</name>
    <dbReference type="NCBI Taxonomy" id="77007"/>
    <lineage>
        <taxon>Bacteria</taxon>
        <taxon>Pseudomonadati</taxon>
        <taxon>Pseudomonadota</taxon>
        <taxon>Gammaproteobacteria</taxon>
        <taxon>Chromatiales</taxon>
        <taxon>Chromatiaceae</taxon>
        <taxon>Thiorhodovibrio</taxon>
    </lineage>
</organism>
<protein>
    <recommendedName>
        <fullName evidence="8">Ribonuclease VapC</fullName>
        <shortName evidence="8">RNase VapC</shortName>
        <ecNumber evidence="8">3.1.-.-</ecNumber>
    </recommendedName>
    <alternativeName>
        <fullName evidence="8">Toxin VapC</fullName>
    </alternativeName>
</protein>
<keyword evidence="4 8" id="KW-0479">Metal-binding</keyword>
<keyword evidence="10" id="KW-0255">Endonuclease</keyword>
<keyword evidence="11" id="KW-1185">Reference proteome</keyword>
<dbReference type="InterPro" id="IPR050556">
    <property type="entry name" value="Type_II_TA_system_RNase"/>
</dbReference>
<evidence type="ECO:0000256" key="3">
    <source>
        <dbReference type="ARBA" id="ARBA00022722"/>
    </source>
</evidence>
<dbReference type="PANTHER" id="PTHR33653:SF1">
    <property type="entry name" value="RIBONUCLEASE VAPC2"/>
    <property type="match status" value="1"/>
</dbReference>
<dbReference type="GO" id="GO:0016787">
    <property type="term" value="F:hydrolase activity"/>
    <property type="evidence" value="ECO:0007669"/>
    <property type="project" value="UniProtKB-KW"/>
</dbReference>
<evidence type="ECO:0000256" key="6">
    <source>
        <dbReference type="ARBA" id="ARBA00022842"/>
    </source>
</evidence>
<evidence type="ECO:0000256" key="7">
    <source>
        <dbReference type="ARBA" id="ARBA00038093"/>
    </source>
</evidence>
<gene>
    <name evidence="10" type="primary">vapC_2</name>
    <name evidence="8" type="synonym">vapC</name>
    <name evidence="10" type="ORF">Thiowin_00670</name>
</gene>
<evidence type="ECO:0000313" key="10">
    <source>
        <dbReference type="EMBL" id="WPL15753.1"/>
    </source>
</evidence>
<keyword evidence="3 8" id="KW-0540">Nuclease</keyword>
<dbReference type="InterPro" id="IPR002716">
    <property type="entry name" value="PIN_dom"/>
</dbReference>
<keyword evidence="8" id="KW-0800">Toxin</keyword>
<comment type="similarity">
    <text evidence="7 8">Belongs to the PINc/VapC protein family.</text>
</comment>
<keyword evidence="6 8" id="KW-0460">Magnesium</keyword>
<dbReference type="Proteomes" id="UP001432180">
    <property type="component" value="Chromosome"/>
</dbReference>
<dbReference type="InterPro" id="IPR022907">
    <property type="entry name" value="VapC_family"/>
</dbReference>
<proteinExistence type="inferred from homology"/>
<dbReference type="HAMAP" id="MF_00265">
    <property type="entry name" value="VapC_Nob1"/>
    <property type="match status" value="1"/>
</dbReference>
<feature type="binding site" evidence="8">
    <location>
        <position position="6"/>
    </location>
    <ligand>
        <name>Mg(2+)</name>
        <dbReference type="ChEBI" id="CHEBI:18420"/>
    </ligand>
</feature>
<dbReference type="CDD" id="cd09881">
    <property type="entry name" value="PIN_VapC4-5_FitB-like"/>
    <property type="match status" value="1"/>
</dbReference>
<dbReference type="RefSeq" id="WP_328986304.1">
    <property type="nucleotide sequence ID" value="NZ_CP121472.1"/>
</dbReference>
<comment type="cofactor">
    <cofactor evidence="1 8">
        <name>Mg(2+)</name>
        <dbReference type="ChEBI" id="CHEBI:18420"/>
    </cofactor>
</comment>
<sequence>MTWMLDTNTCSFVIRQRPIAVKERFDQVGHDNLAISTIVLAELQFGAALHPTRGTAILSDIEDFYQRLRVLAWTEAAARCYGQLRAQLQRAGTPIGNMDLLIAAHAVAENAVLVTNNRREFERVPGLRCEDWL</sequence>
<dbReference type="Pfam" id="PF01850">
    <property type="entry name" value="PIN"/>
    <property type="match status" value="1"/>
</dbReference>
<feature type="binding site" evidence="8">
    <location>
        <position position="99"/>
    </location>
    <ligand>
        <name>Mg(2+)</name>
        <dbReference type="ChEBI" id="CHEBI:18420"/>
    </ligand>
</feature>
<evidence type="ECO:0000256" key="2">
    <source>
        <dbReference type="ARBA" id="ARBA00022649"/>
    </source>
</evidence>
<evidence type="ECO:0000259" key="9">
    <source>
        <dbReference type="Pfam" id="PF01850"/>
    </source>
</evidence>
<reference evidence="10 11" key="1">
    <citation type="journal article" date="2023" name="Microorganisms">
        <title>Thiorhodovibrio frisius and Trv. litoralis spp. nov., Two Novel Members from a Clade of Fastidious Purple Sulfur Bacteria That Exhibit Unique Red-Shifted Light-Harvesting Capabilities.</title>
        <authorList>
            <person name="Methner A."/>
            <person name="Kuzyk S.B."/>
            <person name="Petersen J."/>
            <person name="Bauer S."/>
            <person name="Brinkmann H."/>
            <person name="Sichau K."/>
            <person name="Wanner G."/>
            <person name="Wolf J."/>
            <person name="Neumann-Schaal M."/>
            <person name="Henke P."/>
            <person name="Tank M."/>
            <person name="Sproer C."/>
            <person name="Bunk B."/>
            <person name="Overmann J."/>
        </authorList>
    </citation>
    <scope>NUCLEOTIDE SEQUENCE [LARGE SCALE GENOMIC DNA]</scope>
    <source>
        <strain evidence="10 11">DSM 6702</strain>
    </source>
</reference>
<evidence type="ECO:0000313" key="11">
    <source>
        <dbReference type="Proteomes" id="UP001432180"/>
    </source>
</evidence>
<evidence type="ECO:0000256" key="4">
    <source>
        <dbReference type="ARBA" id="ARBA00022723"/>
    </source>
</evidence>